<proteinExistence type="predicted"/>
<evidence type="ECO:0000313" key="2">
    <source>
        <dbReference type="Proteomes" id="UP000812966"/>
    </source>
</evidence>
<accession>A0A8K0NQJ2</accession>
<evidence type="ECO:0000313" key="1">
    <source>
        <dbReference type="EMBL" id="KAG7571180.1"/>
    </source>
</evidence>
<gene>
    <name evidence="1" type="ORF">FFLO_00853</name>
</gene>
<protein>
    <submittedName>
        <fullName evidence="1">Uncharacterized protein</fullName>
    </submittedName>
</protein>
<dbReference type="AlphaFoldDB" id="A0A8K0NQJ2"/>
<name>A0A8K0NQJ2_9TREE</name>
<keyword evidence="2" id="KW-1185">Reference proteome</keyword>
<sequence>MSGTDVNLSLACPDFSRIATAESAQNNLDSNNEVSFHGYTTSVIASSGFPSFRVDSVDSRLRRGLANALHIRPRQRTWKVAYLPELENCSRGSIHTVPGLSNSDAASVLSKAWRGVGGNLREQAPRLASNLQDMGLTFHQRAQQEKLDRYRDKLIAKILKLYQNRTFRVADWDTSDDFANATHSRIREICLWYNVANPDEIDEEIKRLTKAILKHIKKRPDGELVEAVVKGAFGKTG</sequence>
<reference evidence="1" key="1">
    <citation type="submission" date="2020-04" db="EMBL/GenBank/DDBJ databases">
        <title>Analysis of mating type loci in Filobasidium floriforme.</title>
        <authorList>
            <person name="Nowrousian M."/>
        </authorList>
    </citation>
    <scope>NUCLEOTIDE SEQUENCE</scope>
    <source>
        <strain evidence="1">CBS 6242</strain>
    </source>
</reference>
<organism evidence="1 2">
    <name type="scientific">Filobasidium floriforme</name>
    <dbReference type="NCBI Taxonomy" id="5210"/>
    <lineage>
        <taxon>Eukaryota</taxon>
        <taxon>Fungi</taxon>
        <taxon>Dikarya</taxon>
        <taxon>Basidiomycota</taxon>
        <taxon>Agaricomycotina</taxon>
        <taxon>Tremellomycetes</taxon>
        <taxon>Filobasidiales</taxon>
        <taxon>Filobasidiaceae</taxon>
        <taxon>Filobasidium</taxon>
    </lineage>
</organism>
<dbReference type="Proteomes" id="UP000812966">
    <property type="component" value="Unassembled WGS sequence"/>
</dbReference>
<comment type="caution">
    <text evidence="1">The sequence shown here is derived from an EMBL/GenBank/DDBJ whole genome shotgun (WGS) entry which is preliminary data.</text>
</comment>
<dbReference type="EMBL" id="JABELV010000010">
    <property type="protein sequence ID" value="KAG7571180.1"/>
    <property type="molecule type" value="Genomic_DNA"/>
</dbReference>